<keyword evidence="13" id="KW-0732">Signal</keyword>
<evidence type="ECO:0000256" key="6">
    <source>
        <dbReference type="ARBA" id="ARBA00022840"/>
    </source>
</evidence>
<dbReference type="EMBL" id="JYNV01000060">
    <property type="protein sequence ID" value="KZM27731.1"/>
    <property type="molecule type" value="Genomic_DNA"/>
</dbReference>
<dbReference type="GO" id="GO:0005524">
    <property type="term" value="F:ATP binding"/>
    <property type="evidence" value="ECO:0007669"/>
    <property type="project" value="UniProtKB-KW"/>
</dbReference>
<dbReference type="PANTHER" id="PTHR30011">
    <property type="entry name" value="ALKANESULFONATE MONOOXYGENASE-RELATED"/>
    <property type="match status" value="1"/>
</dbReference>
<dbReference type="Pfam" id="PF00528">
    <property type="entry name" value="BPD_transp_1"/>
    <property type="match status" value="1"/>
</dbReference>
<dbReference type="Gene3D" id="3.40.50.300">
    <property type="entry name" value="P-loop containing nucleotide triphosphate hydrolases"/>
    <property type="match status" value="1"/>
</dbReference>
<dbReference type="GO" id="GO:0016020">
    <property type="term" value="C:membrane"/>
    <property type="evidence" value="ECO:0007669"/>
    <property type="project" value="UniProtKB-SubCell"/>
</dbReference>
<feature type="transmembrane region" description="Helical" evidence="12">
    <location>
        <begin position="1610"/>
        <end position="1640"/>
    </location>
</feature>
<organism evidence="17 18">
    <name type="scientific">Didymella rabiei</name>
    <name type="common">Chickpea ascochyta blight fungus</name>
    <name type="synonym">Mycosphaerella rabiei</name>
    <dbReference type="NCBI Taxonomy" id="5454"/>
    <lineage>
        <taxon>Eukaryota</taxon>
        <taxon>Fungi</taxon>
        <taxon>Dikarya</taxon>
        <taxon>Ascomycota</taxon>
        <taxon>Pezizomycotina</taxon>
        <taxon>Dothideomycetes</taxon>
        <taxon>Pleosporomycetidae</taxon>
        <taxon>Pleosporales</taxon>
        <taxon>Pleosporineae</taxon>
        <taxon>Didymellaceae</taxon>
        <taxon>Ascochyta</taxon>
    </lineage>
</organism>
<evidence type="ECO:0000259" key="16">
    <source>
        <dbReference type="PROSITE" id="PS50928"/>
    </source>
</evidence>
<feature type="domain" description="Major facilitator superfamily (MFS) profile" evidence="14">
    <location>
        <begin position="1267"/>
        <end position="1647"/>
    </location>
</feature>
<dbReference type="InterPro" id="IPR020846">
    <property type="entry name" value="MFS_dom"/>
</dbReference>
<evidence type="ECO:0000259" key="15">
    <source>
        <dbReference type="PROSITE" id="PS50893"/>
    </source>
</evidence>
<evidence type="ECO:0000256" key="12">
    <source>
        <dbReference type="SAM" id="Phobius"/>
    </source>
</evidence>
<keyword evidence="18" id="KW-1185">Reference proteome</keyword>
<feature type="transmembrane region" description="Helical" evidence="12">
    <location>
        <begin position="1395"/>
        <end position="1417"/>
    </location>
</feature>
<evidence type="ECO:0000313" key="17">
    <source>
        <dbReference type="EMBL" id="KZM27731.1"/>
    </source>
</evidence>
<evidence type="ECO:0000256" key="4">
    <source>
        <dbReference type="ARBA" id="ARBA00022692"/>
    </source>
</evidence>
<dbReference type="InterPro" id="IPR003593">
    <property type="entry name" value="AAA+_ATPase"/>
</dbReference>
<feature type="transmembrane region" description="Helical" evidence="12">
    <location>
        <begin position="1267"/>
        <end position="1290"/>
    </location>
</feature>
<feature type="transmembrane region" description="Helical" evidence="12">
    <location>
        <begin position="1296"/>
        <end position="1321"/>
    </location>
</feature>
<evidence type="ECO:0000256" key="1">
    <source>
        <dbReference type="ARBA" id="ARBA00004141"/>
    </source>
</evidence>
<evidence type="ECO:0000256" key="5">
    <source>
        <dbReference type="ARBA" id="ARBA00022741"/>
    </source>
</evidence>
<dbReference type="InterPro" id="IPR011701">
    <property type="entry name" value="MFS"/>
</dbReference>
<dbReference type="InterPro" id="IPR027417">
    <property type="entry name" value="P-loop_NTPase"/>
</dbReference>
<keyword evidence="6" id="KW-0067">ATP-binding</keyword>
<protein>
    <submittedName>
        <fullName evidence="17">Uncharacterized protein</fullName>
    </submittedName>
</protein>
<dbReference type="SUPFAM" id="SSF52540">
    <property type="entry name" value="P-loop containing nucleoside triphosphate hydrolases"/>
    <property type="match status" value="1"/>
</dbReference>
<dbReference type="Pfam" id="PF00296">
    <property type="entry name" value="Bac_luciferase"/>
    <property type="match status" value="2"/>
</dbReference>
<dbReference type="InterPro" id="IPR011251">
    <property type="entry name" value="Luciferase-like_dom"/>
</dbReference>
<accession>A0A163LEP7</accession>
<dbReference type="InterPro" id="IPR036661">
    <property type="entry name" value="Luciferase-like_sf"/>
</dbReference>
<keyword evidence="3" id="KW-0288">FMN</keyword>
<dbReference type="GO" id="GO:0016705">
    <property type="term" value="F:oxidoreductase activity, acting on paired donors, with incorporation or reduction of molecular oxygen"/>
    <property type="evidence" value="ECO:0007669"/>
    <property type="project" value="InterPro"/>
</dbReference>
<keyword evidence="7 12" id="KW-1133">Transmembrane helix</keyword>
<feature type="transmembrane region" description="Helical" evidence="12">
    <location>
        <begin position="1358"/>
        <end position="1374"/>
    </location>
</feature>
<name>A0A163LEP7_DIDRA</name>
<keyword evidence="10 12" id="KW-0472">Membrane</keyword>
<dbReference type="GO" id="GO:0022857">
    <property type="term" value="F:transmembrane transporter activity"/>
    <property type="evidence" value="ECO:0007669"/>
    <property type="project" value="InterPro"/>
</dbReference>
<dbReference type="SMART" id="SM00382">
    <property type="entry name" value="AAA"/>
    <property type="match status" value="1"/>
</dbReference>
<dbReference type="Gene3D" id="3.20.20.30">
    <property type="entry name" value="Luciferase-like domain"/>
    <property type="match status" value="2"/>
</dbReference>
<dbReference type="CDD" id="cd03293">
    <property type="entry name" value="ABC_NrtD_SsuB_transporters"/>
    <property type="match status" value="1"/>
</dbReference>
<evidence type="ECO:0000256" key="10">
    <source>
        <dbReference type="ARBA" id="ARBA00023136"/>
    </source>
</evidence>
<dbReference type="CDD" id="cd01095">
    <property type="entry name" value="Nitrilotriacetate_monoxgenase"/>
    <property type="match status" value="1"/>
</dbReference>
<dbReference type="SUPFAM" id="SSF51679">
    <property type="entry name" value="Bacterial luciferase-like"/>
    <property type="match status" value="2"/>
</dbReference>
<dbReference type="SUPFAM" id="SSF161098">
    <property type="entry name" value="MetI-like"/>
    <property type="match status" value="1"/>
</dbReference>
<feature type="transmembrane region" description="Helical" evidence="12">
    <location>
        <begin position="688"/>
        <end position="710"/>
    </location>
</feature>
<sequence length="1975" mass="212653">MIRPRFARSVAAVVALVTLSSFAVACSGSSDEVVKTADGKTVLRYEGSTGQVIYPELAADLGYFNDVELNWIGDTTSGPQSIQNAATGQTEFGGAFNGAVVKLASAGSPITSVIGYYGSDKESFNGYYVLDDSPIKSAKDLIGKKVGMNTLGAHHEFVVREWLAREGLTPDEIKQVELIVVPPVNTEQALRQGQIDVATLGSVFRDSALERGGLRELFTDESLFGSFTYGTLVFRDDYIAQNKEAVADFVQGTARAIRWTQTHPREEVVAKLTSIINSRGRNEDTKLISYWKSPGVAGPGGTITDTEISTWIDWLTRNGELEEGKLKPSDIYTNEFNPKMSTEPKLRLEHVTKQFDIRGTDEVFTAVEDINIDVAPGEFLVLVGPSGCGKSTLLDLLGGLSSPTSGRILLDGKQITGPGLDRGIVFQQYALLPWRTARHNIEFGLEAKGVKKSERRELAEHYLELVGLQGFADRYPHELSGGMKQRVAIARSLAFDPEVLLMDEPFAALDAQTRESLQDELLRIWKATGKTILFITHGIDEAIYLGQRVAVLTSRPGRVKTIVDIDIDRSGDDVRSGEEFRVFRHRIWTLLHGEVERARAGELDPAKEVAHRSQAGGKAARYIGSTAWRIAKPSIAIAIFLGIWEAAPRLGLVDKVFLPPFTEVVSAFFTLAENGQLQEHVSASLTRALTGFFVAIAIAIPLGIAIAWYRPVSDFLNPILELFRNTAALALLPVFVLILGIGEESKIALVIYACTFPILLNTISGVRTVDPLLIKSAASLGFSSIRLFQKVVLPAAVPTIFTGIRMAAASSILVLIAAEMVGAKAGLGYLITASQLNFQIPNIFCELMSERQFHLNAFLMGVGHHEAAWRHPRTNAANLLDVKHFQELGRIAERGKLDSVFFADGLAVGPRVKYNTQAIFEPVTLLSAIAAATEKVGLIATASTSYSDPYTLARKFASLDHISGGRGGWNIVTSAGADEAANFGLDAVPTHSGRYERAEEFLDVTLGLWDSWEEGAVVLDEETGIFADPDRVHRIDHDGQRFTVAGPLNSPRSPQGRPLLVQAGSSESGKDFAARYAEAVFTAQRTLEQGQDFYTDLKARLIKYGRSPDEIKVLPGIVPFIADTEEEAKALEQSFTDLISPEYSLRQLSNMVGVDLTEHSLDAPLPPLPDIDRIQGNKSRYQLVKDLAESENLTVRELIGKLGGGRGHRTFAGTPEQVADELTEWFDKGAADGFNIMPPYLPGGLEVERVTETLPKEQPAIAGLKPLVTTVFVPAAIFGIGQGAAAPIMAVTARDLGASVAVAGLIVALGGLGAVLGDLPAGRIVSRFGERRSIIGGSSLGATGVVICLLAQTPWMLGIGALLTGLANAVWGLARQSYLAETVSLGLRARAMSSFAAMWRLGFFLGPLIGADVILLVGARGGFLVQLVGVVLAGALMARVPDPPRKVQAGNSDHGHVTLPEILRRHRAALSTLGTGSLLMGAARASREAVLPLWALHLGLDAAQVSVIFGIGAAVDLLCSYPAGHIMDRYGRRLVAVPSLTVIGVSYLLLPFSTGAVGLTVVAVVMGIGNGLGNGVIMTLGADIAPPEERAEFLAAWRLTHDTGMFGGPLAIGLLAAVLPLGWAFAALGATSFAGAAMMFRFIPARYMRFGLFVPQGWRLDLVGIDPAKQWEVMRDFTLRAEAGPWESVWVYDHFHTVPQPTEEATHEAWTLMAALGASTSRIRLGQMCTAMSYRNPAYLAKVAATTDLITGGRVEMGIGGGWYEQEWRAYGYGFPSAGERLGRLDEGIQIMQQAWSTGSSTLDGKYYQVDGALCRPLPLQEGGIPIWVAGGGEKVTLKIAAKYAQYTNFDGTPAGFAHKSEILKKHCDTVGSDFDAIVRSANYNVAIGATESEVAQRLETLKARLTPLVGEAAADASLDAFRGMPAVGTPEQIIENLSALEAQGLEYGIFYFPEAAYDTSGIEMFEKEVLPALA</sequence>
<dbReference type="InterPro" id="IPR016215">
    <property type="entry name" value="NTA_MOA"/>
</dbReference>
<dbReference type="GO" id="GO:0004497">
    <property type="term" value="F:monooxygenase activity"/>
    <property type="evidence" value="ECO:0007669"/>
    <property type="project" value="UniProtKB-KW"/>
</dbReference>
<keyword evidence="5" id="KW-0547">Nucleotide-binding</keyword>
<feature type="transmembrane region" description="Helical" evidence="12">
    <location>
        <begin position="1333"/>
        <end position="1352"/>
    </location>
</feature>
<dbReference type="Pfam" id="PF07690">
    <property type="entry name" value="MFS_1"/>
    <property type="match status" value="1"/>
</dbReference>
<feature type="chain" id="PRO_5007844131" evidence="13">
    <location>
        <begin position="26"/>
        <end position="1975"/>
    </location>
</feature>
<feature type="transmembrane region" description="Helical" evidence="12">
    <location>
        <begin position="747"/>
        <end position="766"/>
    </location>
</feature>
<dbReference type="CDD" id="cd06261">
    <property type="entry name" value="TM_PBP2"/>
    <property type="match status" value="1"/>
</dbReference>
<evidence type="ECO:0000256" key="3">
    <source>
        <dbReference type="ARBA" id="ARBA00022643"/>
    </source>
</evidence>
<dbReference type="PROSITE" id="PS50893">
    <property type="entry name" value="ABC_TRANSPORTER_2"/>
    <property type="match status" value="1"/>
</dbReference>
<feature type="transmembrane region" description="Helical" evidence="12">
    <location>
        <begin position="812"/>
        <end position="831"/>
    </location>
</feature>
<keyword evidence="4 12" id="KW-0812">Transmembrane</keyword>
<evidence type="ECO:0000256" key="9">
    <source>
        <dbReference type="ARBA" id="ARBA00023033"/>
    </source>
</evidence>
<dbReference type="Proteomes" id="UP000076837">
    <property type="component" value="Unassembled WGS sequence"/>
</dbReference>
<keyword evidence="2" id="KW-0285">Flavoprotein</keyword>
<evidence type="ECO:0000256" key="7">
    <source>
        <dbReference type="ARBA" id="ARBA00022989"/>
    </source>
</evidence>
<evidence type="ECO:0000256" key="11">
    <source>
        <dbReference type="ARBA" id="ARBA00033748"/>
    </source>
</evidence>
<keyword evidence="8" id="KW-0560">Oxidoreductase</keyword>
<evidence type="ECO:0000313" key="18">
    <source>
        <dbReference type="Proteomes" id="UP000076837"/>
    </source>
</evidence>
<dbReference type="NCBIfam" id="TIGR03560">
    <property type="entry name" value="F420_Rv1855c"/>
    <property type="match status" value="1"/>
</dbReference>
<dbReference type="Pfam" id="PF09084">
    <property type="entry name" value="NMT1"/>
    <property type="match status" value="1"/>
</dbReference>
<comment type="similarity">
    <text evidence="11">Belongs to the NtaA/SnaA/DszA monooxygenase family.</text>
</comment>
<feature type="signal peptide" evidence="13">
    <location>
        <begin position="1"/>
        <end position="25"/>
    </location>
</feature>
<dbReference type="PANTHER" id="PTHR30011:SF16">
    <property type="entry name" value="C2H2 FINGER DOMAIN TRANSCRIPTION FACTOR (EUROFUNG)-RELATED"/>
    <property type="match status" value="1"/>
</dbReference>
<dbReference type="InterPro" id="IPR051260">
    <property type="entry name" value="Diverse_substr_monoxygenases"/>
</dbReference>
<feature type="transmembrane region" description="Helical" evidence="12">
    <location>
        <begin position="1535"/>
        <end position="1568"/>
    </location>
</feature>
<feature type="transmembrane region" description="Helical" evidence="12">
    <location>
        <begin position="1505"/>
        <end position="1523"/>
    </location>
</feature>
<dbReference type="InterPro" id="IPR019952">
    <property type="entry name" value="F420_OxRdatse_Rv1855c_pred"/>
</dbReference>
<dbReference type="Gene3D" id="1.10.3720.10">
    <property type="entry name" value="MetI-like"/>
    <property type="match status" value="1"/>
</dbReference>
<gene>
    <name evidence="17" type="ORF">ST47_g1299</name>
</gene>
<dbReference type="Gene3D" id="3.40.190.10">
    <property type="entry name" value="Periplasmic binding protein-like II"/>
    <property type="match status" value="2"/>
</dbReference>
<evidence type="ECO:0000256" key="13">
    <source>
        <dbReference type="SAM" id="SignalP"/>
    </source>
</evidence>
<dbReference type="PROSITE" id="PS00211">
    <property type="entry name" value="ABC_TRANSPORTER_1"/>
    <property type="match status" value="1"/>
</dbReference>
<proteinExistence type="inferred from homology"/>
<dbReference type="PROSITE" id="PS51257">
    <property type="entry name" value="PROKAR_LIPOPROTEIN"/>
    <property type="match status" value="1"/>
</dbReference>
<dbReference type="NCBIfam" id="TIGR03860">
    <property type="entry name" value="FMN_nitrolo"/>
    <property type="match status" value="1"/>
</dbReference>
<dbReference type="InterPro" id="IPR000515">
    <property type="entry name" value="MetI-like"/>
</dbReference>
<dbReference type="InterPro" id="IPR015168">
    <property type="entry name" value="SsuA/THI5"/>
</dbReference>
<feature type="transmembrane region" description="Helical" evidence="12">
    <location>
        <begin position="1423"/>
        <end position="1440"/>
    </location>
</feature>
<dbReference type="InterPro" id="IPR003439">
    <property type="entry name" value="ABC_transporter-like_ATP-bd"/>
</dbReference>
<dbReference type="SMR" id="A0A163LEP7"/>
<dbReference type="InterPro" id="IPR036259">
    <property type="entry name" value="MFS_trans_sf"/>
</dbReference>
<dbReference type="SUPFAM" id="SSF103473">
    <property type="entry name" value="MFS general substrate transporter"/>
    <property type="match status" value="1"/>
</dbReference>
<evidence type="ECO:0000256" key="2">
    <source>
        <dbReference type="ARBA" id="ARBA00022630"/>
    </source>
</evidence>
<dbReference type="GO" id="GO:0016887">
    <property type="term" value="F:ATP hydrolysis activity"/>
    <property type="evidence" value="ECO:0007669"/>
    <property type="project" value="InterPro"/>
</dbReference>
<reference evidence="17 18" key="1">
    <citation type="journal article" date="2016" name="Sci. Rep.">
        <title>Draft genome sequencing and secretome analysis of fungal phytopathogen Ascochyta rabiei provides insight into the necrotrophic effector repertoire.</title>
        <authorList>
            <person name="Verma S."/>
            <person name="Gazara R.K."/>
            <person name="Nizam S."/>
            <person name="Parween S."/>
            <person name="Chattopadhyay D."/>
            <person name="Verma P.K."/>
        </authorList>
    </citation>
    <scope>NUCLEOTIDE SEQUENCE [LARGE SCALE GENOMIC DNA]</scope>
    <source>
        <strain evidence="17 18">ArDII</strain>
    </source>
</reference>
<comment type="caution">
    <text evidence="17">The sequence shown here is derived from an EMBL/GenBank/DDBJ whole genome shotgun (WGS) entry which is preliminary data.</text>
</comment>
<feature type="domain" description="ABC transporter" evidence="15">
    <location>
        <begin position="346"/>
        <end position="579"/>
    </location>
</feature>
<dbReference type="STRING" id="5454.A0A163LEP7"/>
<dbReference type="InterPro" id="IPR035906">
    <property type="entry name" value="MetI-like_sf"/>
</dbReference>
<evidence type="ECO:0000256" key="8">
    <source>
        <dbReference type="ARBA" id="ARBA00023002"/>
    </source>
</evidence>
<dbReference type="CDD" id="cd17325">
    <property type="entry name" value="MFS_MdtG_SLC18_like"/>
    <property type="match status" value="1"/>
</dbReference>
<feature type="domain" description="ABC transmembrane type-1" evidence="16">
    <location>
        <begin position="681"/>
        <end position="859"/>
    </location>
</feature>
<dbReference type="SUPFAM" id="SSF53850">
    <property type="entry name" value="Periplasmic binding protein-like II"/>
    <property type="match status" value="1"/>
</dbReference>
<feature type="transmembrane region" description="Helical" evidence="12">
    <location>
        <begin position="722"/>
        <end position="741"/>
    </location>
</feature>
<dbReference type="Pfam" id="PF00005">
    <property type="entry name" value="ABC_tran"/>
    <property type="match status" value="1"/>
</dbReference>
<dbReference type="PROSITE" id="PS50928">
    <property type="entry name" value="ABC_TM1"/>
    <property type="match status" value="1"/>
</dbReference>
<dbReference type="Gene3D" id="1.20.1250.20">
    <property type="entry name" value="MFS general substrate transporter like domains"/>
    <property type="match status" value="2"/>
</dbReference>
<keyword evidence="9" id="KW-0503">Monooxygenase</keyword>
<evidence type="ECO:0000259" key="14">
    <source>
        <dbReference type="PROSITE" id="PS50850"/>
    </source>
</evidence>
<comment type="subcellular location">
    <subcellularLocation>
        <location evidence="1">Membrane</location>
        <topology evidence="1">Multi-pass membrane protein</topology>
    </subcellularLocation>
</comment>
<dbReference type="InterPro" id="IPR017871">
    <property type="entry name" value="ABC_transporter-like_CS"/>
</dbReference>
<dbReference type="PROSITE" id="PS50850">
    <property type="entry name" value="MFS"/>
    <property type="match status" value="1"/>
</dbReference>